<gene>
    <name evidence="1" type="ORF">WYH_01579</name>
</gene>
<dbReference type="KEGG" id="aay:WYH_01579"/>
<proteinExistence type="predicted"/>
<evidence type="ECO:0000313" key="2">
    <source>
        <dbReference type="Proteomes" id="UP000034392"/>
    </source>
</evidence>
<accession>A0A0F7KTX6</accession>
<protein>
    <submittedName>
        <fullName evidence="1">Uncharacterized protein</fullName>
    </submittedName>
</protein>
<evidence type="ECO:0000313" key="1">
    <source>
        <dbReference type="EMBL" id="AKH42616.1"/>
    </source>
</evidence>
<reference evidence="1" key="1">
    <citation type="submission" date="2015-05" db="EMBL/GenBank/DDBJ databases">
        <title>The complete genome of Altererythrobacter atlanticus strain 26DY36.</title>
        <authorList>
            <person name="Wu Y.-H."/>
            <person name="Cheng H."/>
            <person name="Wu X.-W."/>
        </authorList>
    </citation>
    <scope>NUCLEOTIDE SEQUENCE [LARGE SCALE GENOMIC DNA]</scope>
    <source>
        <strain evidence="1">26DY36</strain>
    </source>
</reference>
<dbReference type="OrthoDB" id="9887898at2"/>
<organism evidence="1 2">
    <name type="scientific">Croceibacterium atlanticum</name>
    <dbReference type="NCBI Taxonomy" id="1267766"/>
    <lineage>
        <taxon>Bacteria</taxon>
        <taxon>Pseudomonadati</taxon>
        <taxon>Pseudomonadota</taxon>
        <taxon>Alphaproteobacteria</taxon>
        <taxon>Sphingomonadales</taxon>
        <taxon>Erythrobacteraceae</taxon>
        <taxon>Croceibacterium</taxon>
    </lineage>
</organism>
<dbReference type="RefSeq" id="WP_156320091.1">
    <property type="nucleotide sequence ID" value="NZ_CP011452.2"/>
</dbReference>
<dbReference type="PATRIC" id="fig|1267766.3.peg.1587"/>
<dbReference type="EMBL" id="CP011452">
    <property type="protein sequence ID" value="AKH42616.1"/>
    <property type="molecule type" value="Genomic_DNA"/>
</dbReference>
<sequence>MNRMVLLRALGVVCLFASAPPALAHGDEVHTAPHGGVMVTDGAMHFELVADPKGGLKIYFSSADGNPLPASAASEVAVEIEHPKARTEYVAMSIDRTGGFWRGNSQPLTDKGAVLHIGVVSQGRGALKDVPASQVIAAMNNAGHHGH</sequence>
<keyword evidence="2" id="KW-1185">Reference proteome</keyword>
<dbReference type="STRING" id="1267766.WYH_01579"/>
<dbReference type="AlphaFoldDB" id="A0A0F7KTX6"/>
<dbReference type="Proteomes" id="UP000034392">
    <property type="component" value="Chromosome"/>
</dbReference>
<name>A0A0F7KTX6_9SPHN</name>